<keyword evidence="4" id="KW-0233">DNA recombination</keyword>
<dbReference type="Pfam" id="PF14294">
    <property type="entry name" value="DUF4372"/>
    <property type="match status" value="1"/>
</dbReference>
<dbReference type="PANTHER" id="PTHR33258">
    <property type="entry name" value="TRANSPOSASE INSL FOR INSERTION SEQUENCE ELEMENT IS186A-RELATED"/>
    <property type="match status" value="1"/>
</dbReference>
<feature type="domain" description="DUF4372" evidence="6">
    <location>
        <begin position="3"/>
        <end position="76"/>
    </location>
</feature>
<accession>A0A7W8C5J9</accession>
<evidence type="ECO:0000313" key="7">
    <source>
        <dbReference type="EMBL" id="MBB5144804.1"/>
    </source>
</evidence>
<evidence type="ECO:0008006" key="9">
    <source>
        <dbReference type="Google" id="ProtNLM"/>
    </source>
</evidence>
<dbReference type="GO" id="GO:0003677">
    <property type="term" value="F:DNA binding"/>
    <property type="evidence" value="ECO:0007669"/>
    <property type="project" value="UniProtKB-KW"/>
</dbReference>
<evidence type="ECO:0000256" key="3">
    <source>
        <dbReference type="ARBA" id="ARBA00023125"/>
    </source>
</evidence>
<keyword evidence="3" id="KW-0238">DNA-binding</keyword>
<dbReference type="GO" id="GO:0004803">
    <property type="term" value="F:transposase activity"/>
    <property type="evidence" value="ECO:0007669"/>
    <property type="project" value="InterPro"/>
</dbReference>
<sequence length="441" mass="50541">MSHHNTLFSQMLSLIPRHVFQKLEHRHKVGRASRKFGFKEQFTAMAFIQLAARRSMRDGLRCLAAAGNRLYHWGLKNVARSTFADANNSRPVGFFHDLFAEMYGLCATKTPKHKFRFKSKLFSLDATTIKLCLSLFPWASFRQAKGGVKMHTLLDHDGHIPAFVTVTDAKTHESRMAQSLELPKASIVVFDKAYISYPWFRALEEKAIFFVTRLKRNAVYKLLERRPVRRGTGVTSDHIIEVVSRGKGLRLRRIGYRDQKTGKHYEFLTNNFRLSPKTIADIYKDRWQIELFFKEIKQNLRIKTFVGNSENAVLIQVYTALTVYLLLAYQKFLSRVGMNFAMAGIDHQPFKVRLVDQHFKQSFPHTIITPANKSTVGVAPVAKVGRQISPWRTGVHDPKNCIYKASVVVGYAAPTPFAARQKRLEFFPNSIRNVVSSMGRS</sequence>
<dbReference type="PANTHER" id="PTHR33258:SF1">
    <property type="entry name" value="TRANSPOSASE INSL FOR INSERTION SEQUENCE ELEMENT IS186A-RELATED"/>
    <property type="match status" value="1"/>
</dbReference>
<comment type="caution">
    <text evidence="7">The sequence shown here is derived from an EMBL/GenBank/DDBJ whole genome shotgun (WGS) entry which is preliminary data.</text>
</comment>
<dbReference type="AlphaFoldDB" id="A0A7W8C5J9"/>
<gene>
    <name evidence="7" type="ORF">HNQ38_002925</name>
</gene>
<keyword evidence="2" id="KW-0815">Transposition</keyword>
<dbReference type="InterPro" id="IPR002559">
    <property type="entry name" value="Transposase_11"/>
</dbReference>
<evidence type="ECO:0000259" key="5">
    <source>
        <dbReference type="Pfam" id="PF01609"/>
    </source>
</evidence>
<dbReference type="InterPro" id="IPR047952">
    <property type="entry name" value="Transpos_IS4"/>
</dbReference>
<evidence type="ECO:0000256" key="1">
    <source>
        <dbReference type="ARBA" id="ARBA00010075"/>
    </source>
</evidence>
<dbReference type="InterPro" id="IPR025399">
    <property type="entry name" value="DUF4372"/>
</dbReference>
<dbReference type="GO" id="GO:0006313">
    <property type="term" value="P:DNA transposition"/>
    <property type="evidence" value="ECO:0007669"/>
    <property type="project" value="InterPro"/>
</dbReference>
<dbReference type="InterPro" id="IPR012337">
    <property type="entry name" value="RNaseH-like_sf"/>
</dbReference>
<dbReference type="Proteomes" id="UP000539075">
    <property type="component" value="Unassembled WGS sequence"/>
</dbReference>
<comment type="similarity">
    <text evidence="1">Belongs to the transposase 11 family.</text>
</comment>
<dbReference type="NCBIfam" id="NF033592">
    <property type="entry name" value="transpos_IS4_1"/>
    <property type="match status" value="1"/>
</dbReference>
<proteinExistence type="inferred from homology"/>
<reference evidence="7 8" key="1">
    <citation type="submission" date="2020-08" db="EMBL/GenBank/DDBJ databases">
        <title>Genomic Encyclopedia of Type Strains, Phase IV (KMG-IV): sequencing the most valuable type-strain genomes for metagenomic binning, comparative biology and taxonomic classification.</title>
        <authorList>
            <person name="Goeker M."/>
        </authorList>
    </citation>
    <scope>NUCLEOTIDE SEQUENCE [LARGE SCALE GENOMIC DNA]</scope>
    <source>
        <strain evidence="7 8">DSM 11275</strain>
    </source>
</reference>
<protein>
    <recommendedName>
        <fullName evidence="9">IS4 family transposase</fullName>
    </recommendedName>
</protein>
<evidence type="ECO:0000259" key="6">
    <source>
        <dbReference type="Pfam" id="PF14294"/>
    </source>
</evidence>
<name>A0A7W8C5J9_9BACT</name>
<dbReference type="EMBL" id="JACHGO010000013">
    <property type="protein sequence ID" value="MBB5144804.1"/>
    <property type="molecule type" value="Genomic_DNA"/>
</dbReference>
<feature type="domain" description="Transposase IS4-like" evidence="5">
    <location>
        <begin position="119"/>
        <end position="326"/>
    </location>
</feature>
<dbReference type="Pfam" id="PF01609">
    <property type="entry name" value="DDE_Tnp_1"/>
    <property type="match status" value="1"/>
</dbReference>
<dbReference type="SUPFAM" id="SSF53098">
    <property type="entry name" value="Ribonuclease H-like"/>
    <property type="match status" value="1"/>
</dbReference>
<organism evidence="7 8">
    <name type="scientific">Desulfovibrio intestinalis</name>
    <dbReference type="NCBI Taxonomy" id="58621"/>
    <lineage>
        <taxon>Bacteria</taxon>
        <taxon>Pseudomonadati</taxon>
        <taxon>Thermodesulfobacteriota</taxon>
        <taxon>Desulfovibrionia</taxon>
        <taxon>Desulfovibrionales</taxon>
        <taxon>Desulfovibrionaceae</taxon>
        <taxon>Desulfovibrio</taxon>
    </lineage>
</organism>
<evidence type="ECO:0000256" key="4">
    <source>
        <dbReference type="ARBA" id="ARBA00023172"/>
    </source>
</evidence>
<evidence type="ECO:0000256" key="2">
    <source>
        <dbReference type="ARBA" id="ARBA00022578"/>
    </source>
</evidence>
<evidence type="ECO:0000313" key="8">
    <source>
        <dbReference type="Proteomes" id="UP000539075"/>
    </source>
</evidence>
<keyword evidence="8" id="KW-1185">Reference proteome</keyword>